<dbReference type="AlphaFoldDB" id="A0A5B8T300"/>
<evidence type="ECO:0000256" key="1">
    <source>
        <dbReference type="ARBA" id="ARBA00022448"/>
    </source>
</evidence>
<protein>
    <submittedName>
        <fullName evidence="7">XRE family transcriptional regulator</fullName>
    </submittedName>
</protein>
<dbReference type="GO" id="GO:0003677">
    <property type="term" value="F:DNA binding"/>
    <property type="evidence" value="ECO:0007669"/>
    <property type="project" value="InterPro"/>
</dbReference>
<dbReference type="Pfam" id="PF00005">
    <property type="entry name" value="ABC_tran"/>
    <property type="match status" value="1"/>
</dbReference>
<keyword evidence="2" id="KW-0547">Nucleotide-binding</keyword>
<dbReference type="Proteomes" id="UP001529201">
    <property type="component" value="Unassembled WGS sequence"/>
</dbReference>
<accession>A0A5B8T300</accession>
<dbReference type="InterPro" id="IPR001387">
    <property type="entry name" value="Cro/C1-type_HTH"/>
</dbReference>
<evidence type="ECO:0000256" key="2">
    <source>
        <dbReference type="ARBA" id="ARBA00022741"/>
    </source>
</evidence>
<dbReference type="Pfam" id="PF01381">
    <property type="entry name" value="HTH_3"/>
    <property type="match status" value="1"/>
</dbReference>
<dbReference type="PANTHER" id="PTHR42711">
    <property type="entry name" value="ABC TRANSPORTER ATP-BINDING PROTEIN"/>
    <property type="match status" value="1"/>
</dbReference>
<dbReference type="SUPFAM" id="SSF47413">
    <property type="entry name" value="lambda repressor-like DNA-binding domains"/>
    <property type="match status" value="1"/>
</dbReference>
<reference evidence="6 9" key="2">
    <citation type="submission" date="2023-02" db="EMBL/GenBank/DDBJ databases">
        <title>Antimicrobial susceptibility testing and tentative epidemiological cut-off values for Lactobacillaceae family species intended for ingestion.</title>
        <authorList>
            <person name="Noehr-Meldgaard K."/>
            <person name="Struve C."/>
            <person name="Ingmer H."/>
            <person name="Koza A."/>
            <person name="Al-Nakeeb K."/>
            <person name="Agersoe Y."/>
        </authorList>
    </citation>
    <scope>NUCLEOTIDE SEQUENCE [LARGE SCALE GENOMIC DNA]</scope>
    <source>
        <strain evidence="6 9">DSM 20193</strain>
    </source>
</reference>
<dbReference type="InterPro" id="IPR010982">
    <property type="entry name" value="Lambda_DNA-bd_dom_sf"/>
</dbReference>
<dbReference type="CDD" id="cd00093">
    <property type="entry name" value="HTH_XRE"/>
    <property type="match status" value="1"/>
</dbReference>
<dbReference type="RefSeq" id="WP_010292496.1">
    <property type="nucleotide sequence ID" value="NZ_BMBQ01000010.1"/>
</dbReference>
<dbReference type="Proteomes" id="UP000321296">
    <property type="component" value="Chromosome"/>
</dbReference>
<evidence type="ECO:0000259" key="5">
    <source>
        <dbReference type="PROSITE" id="PS50943"/>
    </source>
</evidence>
<dbReference type="GO" id="GO:0016887">
    <property type="term" value="F:ATP hydrolysis activity"/>
    <property type="evidence" value="ECO:0007669"/>
    <property type="project" value="InterPro"/>
</dbReference>
<feature type="domain" description="HTH cro/C1-type" evidence="5">
    <location>
        <begin position="9"/>
        <end position="63"/>
    </location>
</feature>
<evidence type="ECO:0000313" key="7">
    <source>
        <dbReference type="EMBL" id="QEA41420.1"/>
    </source>
</evidence>
<dbReference type="PROSITE" id="PS00211">
    <property type="entry name" value="ABC_TRANSPORTER_1"/>
    <property type="match status" value="1"/>
</dbReference>
<dbReference type="PROSITE" id="PS50943">
    <property type="entry name" value="HTH_CROC1"/>
    <property type="match status" value="1"/>
</dbReference>
<evidence type="ECO:0000259" key="4">
    <source>
        <dbReference type="PROSITE" id="PS50893"/>
    </source>
</evidence>
<dbReference type="SMART" id="SM00530">
    <property type="entry name" value="HTH_XRE"/>
    <property type="match status" value="1"/>
</dbReference>
<sequence length="293" mass="33071">MENIFKSQLSALRQKKHLSQELLAQKLFVSRQSISKWENGESEPNIDKLISISEIFSVNLDFLLAGHTHGDALILELKNLNKSFKNPVLKDVNLSIYGRDRIALLGSNGSGKTTIVNTILGNIIPDKGSVVKHFNAQDDLSVMTQENCLIASLKVREQIALSLKIYDAYSKINIDDLLKKFRLTEQSEVIVDQLSGGQKRRLALLLTLIKPSKLLILDEPTVGMDLESIDLFWDYLDHVGGSVVTITHDFNQIDNYFTRVVLLKDGVIKSDESVANIHSNNQTIEHWYRLMNQ</sequence>
<feature type="domain" description="ABC transporter" evidence="4">
    <location>
        <begin position="75"/>
        <end position="290"/>
    </location>
</feature>
<reference evidence="7 8" key="1">
    <citation type="submission" date="2019-06" db="EMBL/GenBank/DDBJ databases">
        <title>Genome analyses of bacteria isolated from kimchi.</title>
        <authorList>
            <person name="Lee S."/>
            <person name="Ahn S."/>
            <person name="Roh S."/>
        </authorList>
    </citation>
    <scope>NUCLEOTIDE SEQUENCE [LARGE SCALE GENOMIC DNA]</scope>
    <source>
        <strain evidence="7 8">CBA3630</strain>
    </source>
</reference>
<dbReference type="Gene3D" id="1.10.260.40">
    <property type="entry name" value="lambda repressor-like DNA-binding domains"/>
    <property type="match status" value="1"/>
</dbReference>
<organism evidence="7 8">
    <name type="scientific">Leuconostoc pseudomesenteroides</name>
    <dbReference type="NCBI Taxonomy" id="33968"/>
    <lineage>
        <taxon>Bacteria</taxon>
        <taxon>Bacillati</taxon>
        <taxon>Bacillota</taxon>
        <taxon>Bacilli</taxon>
        <taxon>Lactobacillales</taxon>
        <taxon>Lactobacillaceae</taxon>
        <taxon>Leuconostoc</taxon>
    </lineage>
</organism>
<evidence type="ECO:0000313" key="8">
    <source>
        <dbReference type="Proteomes" id="UP000321296"/>
    </source>
</evidence>
<evidence type="ECO:0000313" key="6">
    <source>
        <dbReference type="EMBL" id="MDG9734275.1"/>
    </source>
</evidence>
<dbReference type="EMBL" id="CP042383">
    <property type="protein sequence ID" value="QEA41420.1"/>
    <property type="molecule type" value="Genomic_DNA"/>
</dbReference>
<dbReference type="KEGG" id="lpse:FGL85_02215"/>
<dbReference type="SMART" id="SM00382">
    <property type="entry name" value="AAA"/>
    <property type="match status" value="1"/>
</dbReference>
<dbReference type="SUPFAM" id="SSF52540">
    <property type="entry name" value="P-loop containing nucleoside triphosphate hydrolases"/>
    <property type="match status" value="1"/>
</dbReference>
<dbReference type="EMBL" id="JARGDN010000015">
    <property type="protein sequence ID" value="MDG9734275.1"/>
    <property type="molecule type" value="Genomic_DNA"/>
</dbReference>
<keyword evidence="9" id="KW-1185">Reference proteome</keyword>
<evidence type="ECO:0000313" key="9">
    <source>
        <dbReference type="Proteomes" id="UP001529201"/>
    </source>
</evidence>
<proteinExistence type="predicted"/>
<dbReference type="PANTHER" id="PTHR42711:SF17">
    <property type="entry name" value="ABC TRANSPORTER ATP-BINDING PROTEIN"/>
    <property type="match status" value="1"/>
</dbReference>
<dbReference type="InterPro" id="IPR003439">
    <property type="entry name" value="ABC_transporter-like_ATP-bd"/>
</dbReference>
<dbReference type="Gene3D" id="3.40.50.300">
    <property type="entry name" value="P-loop containing nucleotide triphosphate hydrolases"/>
    <property type="match status" value="1"/>
</dbReference>
<dbReference type="InterPro" id="IPR027417">
    <property type="entry name" value="P-loop_NTPase"/>
</dbReference>
<dbReference type="PROSITE" id="PS50893">
    <property type="entry name" value="ABC_TRANSPORTER_2"/>
    <property type="match status" value="1"/>
</dbReference>
<keyword evidence="3" id="KW-0067">ATP-binding</keyword>
<dbReference type="InterPro" id="IPR050763">
    <property type="entry name" value="ABC_transporter_ATP-binding"/>
</dbReference>
<dbReference type="InterPro" id="IPR003593">
    <property type="entry name" value="AAA+_ATPase"/>
</dbReference>
<dbReference type="InterPro" id="IPR017871">
    <property type="entry name" value="ABC_transporter-like_CS"/>
</dbReference>
<dbReference type="GO" id="GO:0005524">
    <property type="term" value="F:ATP binding"/>
    <property type="evidence" value="ECO:0007669"/>
    <property type="project" value="UniProtKB-KW"/>
</dbReference>
<dbReference type="CDD" id="cd03230">
    <property type="entry name" value="ABC_DR_subfamily_A"/>
    <property type="match status" value="1"/>
</dbReference>
<keyword evidence="1" id="KW-0813">Transport</keyword>
<evidence type="ECO:0000256" key="3">
    <source>
        <dbReference type="ARBA" id="ARBA00022840"/>
    </source>
</evidence>
<gene>
    <name evidence="7" type="ORF">FGL85_02215</name>
    <name evidence="6" type="ORF">P1N92_09180</name>
</gene>
<name>A0A5B8T300_LEUPS</name>
<dbReference type="GeneID" id="64345769"/>